<dbReference type="InterPro" id="IPR044560">
    <property type="entry name" value="MOase"/>
</dbReference>
<accession>A0A8X7ZYZ0</accession>
<protein>
    <recommendedName>
        <fullName evidence="3">FAD-binding domain-containing protein</fullName>
    </recommendedName>
</protein>
<dbReference type="Proteomes" id="UP000886885">
    <property type="component" value="Chromosome 4A"/>
</dbReference>
<feature type="domain" description="FAD-binding" evidence="3">
    <location>
        <begin position="286"/>
        <end position="607"/>
    </location>
</feature>
<name>A0A8X7ZYZ0_POPTO</name>
<dbReference type="AlphaFoldDB" id="A0A8X7ZYZ0"/>
<feature type="domain" description="FAD-binding" evidence="3">
    <location>
        <begin position="48"/>
        <end position="258"/>
    </location>
</feature>
<sequence length="690" mass="76342">MSSFRASKKVERTRKKKTLPIGIIRYSSKVVAVEDLGYFKLVHLADGTTIKTKVLIGCDGVNSLVAKLQHTRRPAMRGSADFKANHGFGSKFLQFFGKGFRSGFLPCDDTTTYWFFSWIPSDQGNEQALNFVRIIIKELKDNPAKMKQLVLSNLVNVPDQVRSFVEITELYIDSFMLSPLRYRHPWGVLWGNISRGNACVAGDALHPMTPDIGQGGCSALEDGVVLARCLAEALNEKVSAETKDKDKEEYKRIAKKCAKERRWKTKPSSLVLTRGINSNIMELVEEVVIVGAGIAGLATSLGLHRLGIRSLVLESSAGLRVTGFALSTWTNAWRALDAVGVGHSLRQQHGFLDGLVASSTVVSKPGKQISFKVKGTIGDHEVRCVRRKLLLEALEKELPDDTIRYSSKVVSIEESGYLKLVHLADDTIIKTKVLIGCDGVNSVVARFIGFKKPAFAGRSAIRGYADFKVNHGFGSKFLQLGGKGVRSGFLPCDDTTIYWFFTYFPTGQDKELEDNPTEMKQFVLSKLGNVAEHVRTSVELTELDSITSSPLRFRHPWEVLWGNISKGNVTVAGDALHPMTPDIGQGGCAALEDGVVLARCLAEALKKELNVEGKEREREEYKRVEMGLKKYAAERRWRSFELISTAYIVGAIQQSDGKIMNILRDTILAKFLAGLLLKKADFDCGKLNIS</sequence>
<keyword evidence="1" id="KW-0560">Oxidoreductase</keyword>
<dbReference type="InterPro" id="IPR002938">
    <property type="entry name" value="FAD-bd"/>
</dbReference>
<dbReference type="EMBL" id="JAAWWB010000007">
    <property type="protein sequence ID" value="KAG6779678.1"/>
    <property type="molecule type" value="Genomic_DNA"/>
</dbReference>
<keyword evidence="5" id="KW-1185">Reference proteome</keyword>
<evidence type="ECO:0000256" key="1">
    <source>
        <dbReference type="ARBA" id="ARBA00023002"/>
    </source>
</evidence>
<evidence type="ECO:0000313" key="5">
    <source>
        <dbReference type="Proteomes" id="UP000886885"/>
    </source>
</evidence>
<dbReference type="OrthoDB" id="655030at2759"/>
<comment type="caution">
    <text evidence="4">The sequence shown here is derived from an EMBL/GenBank/DDBJ whole genome shotgun (WGS) entry which is preliminary data.</text>
</comment>
<dbReference type="GO" id="GO:0004497">
    <property type="term" value="F:monooxygenase activity"/>
    <property type="evidence" value="ECO:0007669"/>
    <property type="project" value="UniProtKB-KW"/>
</dbReference>
<organism evidence="4 5">
    <name type="scientific">Populus tomentosa</name>
    <name type="common">Chinese white poplar</name>
    <dbReference type="NCBI Taxonomy" id="118781"/>
    <lineage>
        <taxon>Eukaryota</taxon>
        <taxon>Viridiplantae</taxon>
        <taxon>Streptophyta</taxon>
        <taxon>Embryophyta</taxon>
        <taxon>Tracheophyta</taxon>
        <taxon>Spermatophyta</taxon>
        <taxon>Magnoliopsida</taxon>
        <taxon>eudicotyledons</taxon>
        <taxon>Gunneridae</taxon>
        <taxon>Pentapetalae</taxon>
        <taxon>rosids</taxon>
        <taxon>fabids</taxon>
        <taxon>Malpighiales</taxon>
        <taxon>Salicaceae</taxon>
        <taxon>Saliceae</taxon>
        <taxon>Populus</taxon>
    </lineage>
</organism>
<evidence type="ECO:0000313" key="4">
    <source>
        <dbReference type="EMBL" id="KAG6779678.1"/>
    </source>
</evidence>
<dbReference type="PANTHER" id="PTHR45934:SF20">
    <property type="entry name" value="MONOOXYGENASE 2-RELATED"/>
    <property type="match status" value="1"/>
</dbReference>
<reference evidence="4" key="1">
    <citation type="journal article" date="2020" name="bioRxiv">
        <title>Hybrid origin of Populus tomentosa Carr. identified through genome sequencing and phylogenomic analysis.</title>
        <authorList>
            <person name="An X."/>
            <person name="Gao K."/>
            <person name="Chen Z."/>
            <person name="Li J."/>
            <person name="Yang X."/>
            <person name="Yang X."/>
            <person name="Zhou J."/>
            <person name="Guo T."/>
            <person name="Zhao T."/>
            <person name="Huang S."/>
            <person name="Miao D."/>
            <person name="Khan W.U."/>
            <person name="Rao P."/>
            <person name="Ye M."/>
            <person name="Lei B."/>
            <person name="Liao W."/>
            <person name="Wang J."/>
            <person name="Ji L."/>
            <person name="Li Y."/>
            <person name="Guo B."/>
            <person name="Mustafa N.S."/>
            <person name="Li S."/>
            <person name="Yun Q."/>
            <person name="Keller S.R."/>
            <person name="Mao J."/>
            <person name="Zhang R."/>
            <person name="Strauss S.H."/>
        </authorList>
    </citation>
    <scope>NUCLEOTIDE SEQUENCE</scope>
    <source>
        <strain evidence="4">GM15</strain>
        <tissue evidence="4">Leaf</tissue>
    </source>
</reference>
<evidence type="ECO:0000259" key="3">
    <source>
        <dbReference type="Pfam" id="PF01494"/>
    </source>
</evidence>
<proteinExistence type="predicted"/>
<keyword evidence="2" id="KW-0503">Monooxygenase</keyword>
<dbReference type="Pfam" id="PF01494">
    <property type="entry name" value="FAD_binding_3"/>
    <property type="match status" value="2"/>
</dbReference>
<dbReference type="GO" id="GO:0071949">
    <property type="term" value="F:FAD binding"/>
    <property type="evidence" value="ECO:0007669"/>
    <property type="project" value="InterPro"/>
</dbReference>
<evidence type="ECO:0000256" key="2">
    <source>
        <dbReference type="ARBA" id="ARBA00023033"/>
    </source>
</evidence>
<dbReference type="PANTHER" id="PTHR45934">
    <property type="entry name" value="FAD/NAD(P)-BINDING OXIDOREDUCTASE FAMILY PROTEIN"/>
    <property type="match status" value="1"/>
</dbReference>
<gene>
    <name evidence="4" type="ORF">POTOM_016072</name>
</gene>